<dbReference type="Pfam" id="PF24714">
    <property type="entry name" value="TOR1L1_N"/>
    <property type="match status" value="1"/>
</dbReference>
<feature type="region of interest" description="Disordered" evidence="3">
    <location>
        <begin position="477"/>
        <end position="556"/>
    </location>
</feature>
<name>A0ABD3HTL5_9MARC</name>
<dbReference type="PANTHER" id="PTHR31355:SF7">
    <property type="entry name" value="MICROTUBULE-ASSOCIATED PROTEIN TORTIFOLIA1"/>
    <property type="match status" value="1"/>
</dbReference>
<feature type="compositionally biased region" description="Polar residues" evidence="3">
    <location>
        <begin position="497"/>
        <end position="508"/>
    </location>
</feature>
<evidence type="ECO:0000256" key="1">
    <source>
        <dbReference type="ARBA" id="ARBA00022737"/>
    </source>
</evidence>
<dbReference type="AlphaFoldDB" id="A0ABD3HTL5"/>
<feature type="compositionally biased region" description="Low complexity" evidence="3">
    <location>
        <begin position="303"/>
        <end position="343"/>
    </location>
</feature>
<dbReference type="SMART" id="SM01349">
    <property type="entry name" value="TOG"/>
    <property type="match status" value="1"/>
</dbReference>
<keyword evidence="1" id="KW-0677">Repeat</keyword>
<feature type="region of interest" description="Disordered" evidence="3">
    <location>
        <begin position="652"/>
        <end position="751"/>
    </location>
</feature>
<evidence type="ECO:0000256" key="3">
    <source>
        <dbReference type="SAM" id="MobiDB-lite"/>
    </source>
</evidence>
<dbReference type="InterPro" id="IPR057600">
    <property type="entry name" value="TORTIFOLIA1/SINE1-2_N"/>
</dbReference>
<evidence type="ECO:0000313" key="6">
    <source>
        <dbReference type="Proteomes" id="UP001633002"/>
    </source>
</evidence>
<dbReference type="FunFam" id="1.25.10.10:FF:000549">
    <property type="entry name" value="ARM repeat superfamily protein"/>
    <property type="match status" value="1"/>
</dbReference>
<dbReference type="InterPro" id="IPR033337">
    <property type="entry name" value="TORTIFOLIA1/SINE1-2"/>
</dbReference>
<evidence type="ECO:0000259" key="4">
    <source>
        <dbReference type="SMART" id="SM01349"/>
    </source>
</evidence>
<feature type="compositionally biased region" description="Polar residues" evidence="3">
    <location>
        <begin position="695"/>
        <end position="704"/>
    </location>
</feature>
<dbReference type="EMBL" id="JBJQOH010000003">
    <property type="protein sequence ID" value="KAL3693425.1"/>
    <property type="molecule type" value="Genomic_DNA"/>
</dbReference>
<feature type="compositionally biased region" description="Polar residues" evidence="3">
    <location>
        <begin position="530"/>
        <end position="544"/>
    </location>
</feature>
<feature type="compositionally biased region" description="Polar residues" evidence="3">
    <location>
        <begin position="344"/>
        <end position="354"/>
    </location>
</feature>
<feature type="region of interest" description="Disordered" evidence="3">
    <location>
        <begin position="779"/>
        <end position="799"/>
    </location>
</feature>
<keyword evidence="6" id="KW-1185">Reference proteome</keyword>
<dbReference type="Pfam" id="PF24713">
    <property type="entry name" value="TOR1L1_C"/>
    <property type="match status" value="1"/>
</dbReference>
<dbReference type="Proteomes" id="UP001633002">
    <property type="component" value="Unassembled WGS sequence"/>
</dbReference>
<dbReference type="Gene3D" id="1.25.10.10">
    <property type="entry name" value="Leucine-rich Repeat Variant"/>
    <property type="match status" value="2"/>
</dbReference>
<protein>
    <recommendedName>
        <fullName evidence="4">TOG domain-containing protein</fullName>
    </recommendedName>
</protein>
<dbReference type="InterPro" id="IPR021133">
    <property type="entry name" value="HEAT_type_2"/>
</dbReference>
<organism evidence="5 6">
    <name type="scientific">Riccia sorocarpa</name>
    <dbReference type="NCBI Taxonomy" id="122646"/>
    <lineage>
        <taxon>Eukaryota</taxon>
        <taxon>Viridiplantae</taxon>
        <taxon>Streptophyta</taxon>
        <taxon>Embryophyta</taxon>
        <taxon>Marchantiophyta</taxon>
        <taxon>Marchantiopsida</taxon>
        <taxon>Marchantiidae</taxon>
        <taxon>Marchantiales</taxon>
        <taxon>Ricciaceae</taxon>
        <taxon>Riccia</taxon>
    </lineage>
</organism>
<proteinExistence type="predicted"/>
<evidence type="ECO:0000256" key="2">
    <source>
        <dbReference type="PROSITE-ProRule" id="PRU00103"/>
    </source>
</evidence>
<feature type="compositionally biased region" description="Basic and acidic residues" evidence="3">
    <location>
        <begin position="516"/>
        <end position="528"/>
    </location>
</feature>
<accession>A0ABD3HTL5</accession>
<dbReference type="InterPro" id="IPR011989">
    <property type="entry name" value="ARM-like"/>
</dbReference>
<feature type="repeat" description="HEAT" evidence="2">
    <location>
        <begin position="228"/>
        <end position="264"/>
    </location>
</feature>
<comment type="caution">
    <text evidence="5">The sequence shown here is derived from an EMBL/GenBank/DDBJ whole genome shotgun (WGS) entry which is preliminary data.</text>
</comment>
<dbReference type="InterPro" id="IPR016024">
    <property type="entry name" value="ARM-type_fold"/>
</dbReference>
<reference evidence="5 6" key="1">
    <citation type="submission" date="2024-09" db="EMBL/GenBank/DDBJ databases">
        <title>Chromosome-scale assembly of Riccia sorocarpa.</title>
        <authorList>
            <person name="Paukszto L."/>
        </authorList>
    </citation>
    <scope>NUCLEOTIDE SEQUENCE [LARGE SCALE GENOMIC DNA]</scope>
    <source>
        <strain evidence="5">LP-2024</strain>
        <tissue evidence="5">Aerial parts of the thallus</tissue>
    </source>
</reference>
<sequence length="944" mass="102092">MMGRTRGTAKSSGPASQLLLIELKHRVLGALHKLADRDTQQIAVDDLERIVQSLSPEGISLCLNCLYDTDAQQKSVVRKECVKLFGTLASVHGDLLVPHLSKIVTTIVRRLKDPDTNVRDACVETMGCLAAQVPGAGGESGPLPLFVKPLFDAMGEQNRSLQIGAALCVARVFECLKTQPPSVLQKLCLRICKFFNSPSFQAKAALLSAIASLFQAAGTGAAHHLTSLVPLAEDALDNPDWATRKAAADTLSRLASTVGPALLTFKQDCTQALENSRFDKVKPVRDSVGEALQLWKNLPGAETGNTSPGGTNSNGSGGTSNRQSGSNNSSSTNGGSVVGDSNSATKPGSGNATRKGSGKNGPEGRSGSNSKRRPPPLSDKKLNPDFFRKLEGKTAEDWEIEVAVPETRDSPEEDVEEDNLNHENMRTEDIKTQDFVANGGNKNYASVPRDAQEASQAARTAAEQQYQESLVWRRGEFTGNERGATKPGIGSYDGKALNSNISAPTNPIQPIGESPWQEKDRDVDRDVDSWETSGRTTSPSSSATYEDDGPAVSSTDEWTSVQKQLQRLELQQRNHLKMFQEFMADVHQSMLEMDLRVRGLERVISSARDVSVSRMMNGNFSGYEDPPGRSLNKFLASSQSLSDKLRKAANSSRAAFADRVPGPDQLASGLRSGRTSPWKGNGPDVDDWDDDYRQSNRVGHSTLSHAAVPLAPQRIVQGSPKSRSKRRGAHEGEPASRHTWDRPTGTAPYGENHVVRSVWQASKDEATLEAIRVVGEDSGASGELENPLGTTARLGNPDAEGAKGKETFWMLWSRAMDYIRVGDMDAAYVDVMSSGDELLLIRLMSHTGPVLNKLASSTALEMLQTSIQLLQQQSFLDSVLPWVHQVADLNATKGPDFLGLTLEGKKELITSLQESASMEFPEGWMASSVADVVSQLCTAWSVDL</sequence>
<dbReference type="InterPro" id="IPR057599">
    <property type="entry name" value="TORTIFOLIA1/TORL1-2_C"/>
</dbReference>
<gene>
    <name evidence="5" type="ORF">R1sor_007076</name>
</gene>
<dbReference type="InterPro" id="IPR034085">
    <property type="entry name" value="TOG"/>
</dbReference>
<feature type="compositionally biased region" description="Basic and acidic residues" evidence="3">
    <location>
        <begin position="729"/>
        <end position="741"/>
    </location>
</feature>
<evidence type="ECO:0000313" key="5">
    <source>
        <dbReference type="EMBL" id="KAL3693425.1"/>
    </source>
</evidence>
<feature type="region of interest" description="Disordered" evidence="3">
    <location>
        <begin position="297"/>
        <end position="384"/>
    </location>
</feature>
<dbReference type="SUPFAM" id="SSF48371">
    <property type="entry name" value="ARM repeat"/>
    <property type="match status" value="1"/>
</dbReference>
<dbReference type="PANTHER" id="PTHR31355">
    <property type="entry name" value="MICROTUBULE-ASSOCIATED PROTEIN TORTIFOLIA1"/>
    <property type="match status" value="1"/>
</dbReference>
<dbReference type="PROSITE" id="PS50077">
    <property type="entry name" value="HEAT_REPEAT"/>
    <property type="match status" value="1"/>
</dbReference>
<feature type="domain" description="TOG" evidence="4">
    <location>
        <begin position="45"/>
        <end position="287"/>
    </location>
</feature>